<evidence type="ECO:0000313" key="2">
    <source>
        <dbReference type="Proteomes" id="UP000051612"/>
    </source>
</evidence>
<dbReference type="AlphaFoldDB" id="A0A0R2B813"/>
<dbReference type="InterPro" id="IPR038226">
    <property type="entry name" value="LMG18311-like_sf"/>
</dbReference>
<dbReference type="RefSeq" id="WP_056959093.1">
    <property type="nucleotide sequence ID" value="NZ_AYYN01000087.1"/>
</dbReference>
<sequence length="91" mass="10450">MQLIDVTNSYSRMIHHELVKSPVHFIKVYTLGNSKVVYKKKHAFSEIVISNKIRRITPKEIEFVKTKLLKDRADAATVTAQGNLVEINLEN</sequence>
<protein>
    <recommendedName>
        <fullName evidence="3">DUF1827 domain-containing protein</fullName>
    </recommendedName>
</protein>
<organism evidence="1 2">
    <name type="scientific">Ligilactobacillus murinus DSM 20452 = NBRC 14221</name>
    <dbReference type="NCBI Taxonomy" id="1423772"/>
    <lineage>
        <taxon>Bacteria</taxon>
        <taxon>Bacillati</taxon>
        <taxon>Bacillota</taxon>
        <taxon>Bacilli</taxon>
        <taxon>Lactobacillales</taxon>
        <taxon>Lactobacillaceae</taxon>
        <taxon>Ligilactobacillus</taxon>
    </lineage>
</organism>
<dbReference type="Gene3D" id="3.40.1720.10">
    <property type="entry name" value="Streptococcus thermophilus LMG 18311 protein like"/>
    <property type="match status" value="1"/>
</dbReference>
<evidence type="ECO:0000313" key="1">
    <source>
        <dbReference type="EMBL" id="KRM74738.1"/>
    </source>
</evidence>
<proteinExistence type="predicted"/>
<evidence type="ECO:0008006" key="3">
    <source>
        <dbReference type="Google" id="ProtNLM"/>
    </source>
</evidence>
<comment type="caution">
    <text evidence="1">The sequence shown here is derived from an EMBL/GenBank/DDBJ whole genome shotgun (WGS) entry which is preliminary data.</text>
</comment>
<accession>A0A0R2B813</accession>
<name>A0A0R2B813_9LACO</name>
<dbReference type="Proteomes" id="UP000051612">
    <property type="component" value="Unassembled WGS sequence"/>
</dbReference>
<gene>
    <name evidence="1" type="ORF">FC48_GL000286</name>
</gene>
<dbReference type="Pfam" id="PF08860">
    <property type="entry name" value="DUF1827"/>
    <property type="match status" value="1"/>
</dbReference>
<dbReference type="PATRIC" id="fig|1423772.3.peg.315"/>
<dbReference type="EMBL" id="AYYN01000087">
    <property type="protein sequence ID" value="KRM74738.1"/>
    <property type="molecule type" value="Genomic_DNA"/>
</dbReference>
<dbReference type="InterPro" id="IPR014959">
    <property type="entry name" value="DUF1827"/>
</dbReference>
<reference evidence="1 2" key="1">
    <citation type="journal article" date="2015" name="Genome Announc.">
        <title>Expanding the biotechnology potential of lactobacilli through comparative genomics of 213 strains and associated genera.</title>
        <authorList>
            <person name="Sun Z."/>
            <person name="Harris H.M."/>
            <person name="McCann A."/>
            <person name="Guo C."/>
            <person name="Argimon S."/>
            <person name="Zhang W."/>
            <person name="Yang X."/>
            <person name="Jeffery I.B."/>
            <person name="Cooney J.C."/>
            <person name="Kagawa T.F."/>
            <person name="Liu W."/>
            <person name="Song Y."/>
            <person name="Salvetti E."/>
            <person name="Wrobel A."/>
            <person name="Rasinkangas P."/>
            <person name="Parkhill J."/>
            <person name="Rea M.C."/>
            <person name="O'Sullivan O."/>
            <person name="Ritari J."/>
            <person name="Douillard F.P."/>
            <person name="Paul Ross R."/>
            <person name="Yang R."/>
            <person name="Briner A.E."/>
            <person name="Felis G.E."/>
            <person name="de Vos W.M."/>
            <person name="Barrangou R."/>
            <person name="Klaenhammer T.R."/>
            <person name="Caufield P.W."/>
            <person name="Cui Y."/>
            <person name="Zhang H."/>
            <person name="O'Toole P.W."/>
        </authorList>
    </citation>
    <scope>NUCLEOTIDE SEQUENCE [LARGE SCALE GENOMIC DNA]</scope>
    <source>
        <strain evidence="1 2">DSM 20452</strain>
    </source>
</reference>